<accession>A0A2T7CK45</accession>
<keyword evidence="2" id="KW-1185">Reference proteome</keyword>
<evidence type="ECO:0000313" key="2">
    <source>
        <dbReference type="Proteomes" id="UP000244336"/>
    </source>
</evidence>
<dbReference type="Proteomes" id="UP000244336">
    <property type="component" value="Chromosome 8"/>
</dbReference>
<protein>
    <submittedName>
        <fullName evidence="1">Uncharacterized protein</fullName>
    </submittedName>
</protein>
<gene>
    <name evidence="1" type="ORF">GQ55_8G028900</name>
</gene>
<dbReference type="Gramene" id="PUZ43696">
    <property type="protein sequence ID" value="PUZ43696"/>
    <property type="gene ID" value="GQ55_8G028900"/>
</dbReference>
<proteinExistence type="predicted"/>
<name>A0A2T7CK45_9POAL</name>
<sequence length="134" mass="15251">MFMCRNDIETSFNLEIRIISPTIRGLWFGINKVVDSDTINFKDLIDEIVDKFPCSYVIGLQRLRQGGGSSYRFVVNLQERTCSYRAYGKITWTTTTQCRCPGLHMMSTASRKRQNRYKGAVEGAAKEPRVGIGV</sequence>
<reference evidence="1 2" key="1">
    <citation type="submission" date="2018-04" db="EMBL/GenBank/DDBJ databases">
        <title>WGS assembly of Panicum hallii var. hallii HAL2.</title>
        <authorList>
            <person name="Lovell J."/>
            <person name="Jenkins J."/>
            <person name="Lowry D."/>
            <person name="Mamidi S."/>
            <person name="Sreedasyam A."/>
            <person name="Weng X."/>
            <person name="Barry K."/>
            <person name="Bonette J."/>
            <person name="Campitelli B."/>
            <person name="Daum C."/>
            <person name="Gordon S."/>
            <person name="Gould B."/>
            <person name="Lipzen A."/>
            <person name="MacQueen A."/>
            <person name="Palacio-Mejia J."/>
            <person name="Plott C."/>
            <person name="Shakirov E."/>
            <person name="Shu S."/>
            <person name="Yoshinaga Y."/>
            <person name="Zane M."/>
            <person name="Rokhsar D."/>
            <person name="Grimwood J."/>
            <person name="Schmutz J."/>
            <person name="Juenger T."/>
        </authorList>
    </citation>
    <scope>NUCLEOTIDE SEQUENCE [LARGE SCALE GENOMIC DNA]</scope>
    <source>
        <strain evidence="2">cv. HAL2</strain>
    </source>
</reference>
<dbReference type="AlphaFoldDB" id="A0A2T7CK45"/>
<organism evidence="1 2">
    <name type="scientific">Panicum hallii var. hallii</name>
    <dbReference type="NCBI Taxonomy" id="1504633"/>
    <lineage>
        <taxon>Eukaryota</taxon>
        <taxon>Viridiplantae</taxon>
        <taxon>Streptophyta</taxon>
        <taxon>Embryophyta</taxon>
        <taxon>Tracheophyta</taxon>
        <taxon>Spermatophyta</taxon>
        <taxon>Magnoliopsida</taxon>
        <taxon>Liliopsida</taxon>
        <taxon>Poales</taxon>
        <taxon>Poaceae</taxon>
        <taxon>PACMAD clade</taxon>
        <taxon>Panicoideae</taxon>
        <taxon>Panicodae</taxon>
        <taxon>Paniceae</taxon>
        <taxon>Panicinae</taxon>
        <taxon>Panicum</taxon>
        <taxon>Panicum sect. Panicum</taxon>
    </lineage>
</organism>
<evidence type="ECO:0000313" key="1">
    <source>
        <dbReference type="EMBL" id="PUZ43696.1"/>
    </source>
</evidence>
<dbReference type="EMBL" id="CM009756">
    <property type="protein sequence ID" value="PUZ43696.1"/>
    <property type="molecule type" value="Genomic_DNA"/>
</dbReference>